<keyword evidence="3" id="KW-1185">Reference proteome</keyword>
<organism evidence="2 3">
    <name type="scientific">Platanthera zijinensis</name>
    <dbReference type="NCBI Taxonomy" id="2320716"/>
    <lineage>
        <taxon>Eukaryota</taxon>
        <taxon>Viridiplantae</taxon>
        <taxon>Streptophyta</taxon>
        <taxon>Embryophyta</taxon>
        <taxon>Tracheophyta</taxon>
        <taxon>Spermatophyta</taxon>
        <taxon>Magnoliopsida</taxon>
        <taxon>Liliopsida</taxon>
        <taxon>Asparagales</taxon>
        <taxon>Orchidaceae</taxon>
        <taxon>Orchidoideae</taxon>
        <taxon>Orchideae</taxon>
        <taxon>Orchidinae</taxon>
        <taxon>Platanthera</taxon>
    </lineage>
</organism>
<evidence type="ECO:0000313" key="2">
    <source>
        <dbReference type="EMBL" id="KAK8937270.1"/>
    </source>
</evidence>
<dbReference type="Proteomes" id="UP001418222">
    <property type="component" value="Unassembled WGS sequence"/>
</dbReference>
<feature type="region of interest" description="Disordered" evidence="1">
    <location>
        <begin position="51"/>
        <end position="81"/>
    </location>
</feature>
<gene>
    <name evidence="2" type="ORF">KSP39_PZI012305</name>
</gene>
<reference evidence="2 3" key="1">
    <citation type="journal article" date="2022" name="Nat. Plants">
        <title>Genomes of leafy and leafless Platanthera orchids illuminate the evolution of mycoheterotrophy.</title>
        <authorList>
            <person name="Li M.H."/>
            <person name="Liu K.W."/>
            <person name="Li Z."/>
            <person name="Lu H.C."/>
            <person name="Ye Q.L."/>
            <person name="Zhang D."/>
            <person name="Wang J.Y."/>
            <person name="Li Y.F."/>
            <person name="Zhong Z.M."/>
            <person name="Liu X."/>
            <person name="Yu X."/>
            <person name="Liu D.K."/>
            <person name="Tu X.D."/>
            <person name="Liu B."/>
            <person name="Hao Y."/>
            <person name="Liao X.Y."/>
            <person name="Jiang Y.T."/>
            <person name="Sun W.H."/>
            <person name="Chen J."/>
            <person name="Chen Y.Q."/>
            <person name="Ai Y."/>
            <person name="Zhai J.W."/>
            <person name="Wu S.S."/>
            <person name="Zhou Z."/>
            <person name="Hsiao Y.Y."/>
            <person name="Wu W.L."/>
            <person name="Chen Y.Y."/>
            <person name="Lin Y.F."/>
            <person name="Hsu J.L."/>
            <person name="Li C.Y."/>
            <person name="Wang Z.W."/>
            <person name="Zhao X."/>
            <person name="Zhong W.Y."/>
            <person name="Ma X.K."/>
            <person name="Ma L."/>
            <person name="Huang J."/>
            <person name="Chen G.Z."/>
            <person name="Huang M.Z."/>
            <person name="Huang L."/>
            <person name="Peng D.H."/>
            <person name="Luo Y.B."/>
            <person name="Zou S.Q."/>
            <person name="Chen S.P."/>
            <person name="Lan S."/>
            <person name="Tsai W.C."/>
            <person name="Van de Peer Y."/>
            <person name="Liu Z.J."/>
        </authorList>
    </citation>
    <scope>NUCLEOTIDE SEQUENCE [LARGE SCALE GENOMIC DNA]</scope>
    <source>
        <strain evidence="2">Lor287</strain>
    </source>
</reference>
<dbReference type="AlphaFoldDB" id="A0AAP0G4Y5"/>
<feature type="compositionally biased region" description="Basic and acidic residues" evidence="1">
    <location>
        <begin position="9"/>
        <end position="20"/>
    </location>
</feature>
<protein>
    <submittedName>
        <fullName evidence="2">Uncharacterized protein</fullName>
    </submittedName>
</protein>
<feature type="compositionally biased region" description="Polar residues" evidence="1">
    <location>
        <begin position="24"/>
        <end position="34"/>
    </location>
</feature>
<accession>A0AAP0G4Y5</accession>
<feature type="region of interest" description="Disordered" evidence="1">
    <location>
        <begin position="1"/>
        <end position="37"/>
    </location>
</feature>
<proteinExistence type="predicted"/>
<name>A0AAP0G4Y5_9ASPA</name>
<comment type="caution">
    <text evidence="2">The sequence shown here is derived from an EMBL/GenBank/DDBJ whole genome shotgun (WGS) entry which is preliminary data.</text>
</comment>
<evidence type="ECO:0000256" key="1">
    <source>
        <dbReference type="SAM" id="MobiDB-lite"/>
    </source>
</evidence>
<evidence type="ECO:0000313" key="3">
    <source>
        <dbReference type="Proteomes" id="UP001418222"/>
    </source>
</evidence>
<dbReference type="EMBL" id="JBBWWQ010000010">
    <property type="protein sequence ID" value="KAK8937270.1"/>
    <property type="molecule type" value="Genomic_DNA"/>
</dbReference>
<sequence length="96" mass="10457">MGEGGNVERSTEEQPRRSVHLEMGQSSTGVQTAGTERGEIVFEIRAGGESLAGATKEEKRRHRRHHDVAPLNPHPCPNSDLRTCLGWKSGSKEPVG</sequence>